<dbReference type="AlphaFoldDB" id="A0A9P8VTI2"/>
<dbReference type="EMBL" id="JAGPYM010000039">
    <property type="protein sequence ID" value="KAH6874447.1"/>
    <property type="molecule type" value="Genomic_DNA"/>
</dbReference>
<accession>A0A9P8VTI2</accession>
<evidence type="ECO:0000313" key="2">
    <source>
        <dbReference type="Proteomes" id="UP000777438"/>
    </source>
</evidence>
<protein>
    <submittedName>
        <fullName evidence="1">Uncharacterized protein</fullName>
    </submittedName>
</protein>
<organism evidence="1 2">
    <name type="scientific">Thelonectria olida</name>
    <dbReference type="NCBI Taxonomy" id="1576542"/>
    <lineage>
        <taxon>Eukaryota</taxon>
        <taxon>Fungi</taxon>
        <taxon>Dikarya</taxon>
        <taxon>Ascomycota</taxon>
        <taxon>Pezizomycotina</taxon>
        <taxon>Sordariomycetes</taxon>
        <taxon>Hypocreomycetidae</taxon>
        <taxon>Hypocreales</taxon>
        <taxon>Nectriaceae</taxon>
        <taxon>Thelonectria</taxon>
    </lineage>
</organism>
<reference evidence="1 2" key="1">
    <citation type="journal article" date="2021" name="Nat. Commun.">
        <title>Genetic determinants of endophytism in the Arabidopsis root mycobiome.</title>
        <authorList>
            <person name="Mesny F."/>
            <person name="Miyauchi S."/>
            <person name="Thiergart T."/>
            <person name="Pickel B."/>
            <person name="Atanasova L."/>
            <person name="Karlsson M."/>
            <person name="Huettel B."/>
            <person name="Barry K.W."/>
            <person name="Haridas S."/>
            <person name="Chen C."/>
            <person name="Bauer D."/>
            <person name="Andreopoulos W."/>
            <person name="Pangilinan J."/>
            <person name="LaButti K."/>
            <person name="Riley R."/>
            <person name="Lipzen A."/>
            <person name="Clum A."/>
            <person name="Drula E."/>
            <person name="Henrissat B."/>
            <person name="Kohler A."/>
            <person name="Grigoriev I.V."/>
            <person name="Martin F.M."/>
            <person name="Hacquard S."/>
        </authorList>
    </citation>
    <scope>NUCLEOTIDE SEQUENCE [LARGE SCALE GENOMIC DNA]</scope>
    <source>
        <strain evidence="1 2">MPI-CAGE-CH-0241</strain>
    </source>
</reference>
<gene>
    <name evidence="1" type="ORF">B0T10DRAFT_465747</name>
</gene>
<dbReference type="Proteomes" id="UP000777438">
    <property type="component" value="Unassembled WGS sequence"/>
</dbReference>
<sequence length="174" mass="19680">MGIPACIGDVTCALPFYERAHEEVKIPHPVQFPKLSERKFKSHGGREKKVAAGASANECALHLWQYWFISHCRTTDYTSSTPHIDKAAIDELPEWLRAKVVDQLEHAVRLTDHAFRGVQVPLKCEQISYRYGLPNNIQGYQYSDSELTSAAHLPNKGLDTNETQPVDEYLGCRN</sequence>
<evidence type="ECO:0000313" key="1">
    <source>
        <dbReference type="EMBL" id="KAH6874447.1"/>
    </source>
</evidence>
<keyword evidence="2" id="KW-1185">Reference proteome</keyword>
<proteinExistence type="predicted"/>
<comment type="caution">
    <text evidence="1">The sequence shown here is derived from an EMBL/GenBank/DDBJ whole genome shotgun (WGS) entry which is preliminary data.</text>
</comment>
<name>A0A9P8VTI2_9HYPO</name>